<evidence type="ECO:0000313" key="2">
    <source>
        <dbReference type="Proteomes" id="UP000886998"/>
    </source>
</evidence>
<evidence type="ECO:0000313" key="1">
    <source>
        <dbReference type="EMBL" id="GFY49998.1"/>
    </source>
</evidence>
<organism evidence="1 2">
    <name type="scientific">Trichonephila inaurata madagascariensis</name>
    <dbReference type="NCBI Taxonomy" id="2747483"/>
    <lineage>
        <taxon>Eukaryota</taxon>
        <taxon>Metazoa</taxon>
        <taxon>Ecdysozoa</taxon>
        <taxon>Arthropoda</taxon>
        <taxon>Chelicerata</taxon>
        <taxon>Arachnida</taxon>
        <taxon>Araneae</taxon>
        <taxon>Araneomorphae</taxon>
        <taxon>Entelegynae</taxon>
        <taxon>Araneoidea</taxon>
        <taxon>Nephilidae</taxon>
        <taxon>Trichonephila</taxon>
        <taxon>Trichonephila inaurata</taxon>
    </lineage>
</organism>
<sequence>MYKLQQLTLSPSGRCEGLKGKGFFATARTQNLASKSPQGCRSNDIVPVVDHSLFLEDGQNLELPPLSTQKTTEQLFSKVKQNSSTFNCRFSAVHGVEPEG</sequence>
<proteinExistence type="predicted"/>
<accession>A0A8X7C0R7</accession>
<gene>
    <name evidence="1" type="ORF">TNIN_79981</name>
</gene>
<reference evidence="1" key="1">
    <citation type="submission" date="2020-08" db="EMBL/GenBank/DDBJ databases">
        <title>Multicomponent nature underlies the extraordinary mechanical properties of spider dragline silk.</title>
        <authorList>
            <person name="Kono N."/>
            <person name="Nakamura H."/>
            <person name="Mori M."/>
            <person name="Yoshida Y."/>
            <person name="Ohtoshi R."/>
            <person name="Malay A.D."/>
            <person name="Moran D.A.P."/>
            <person name="Tomita M."/>
            <person name="Numata K."/>
            <person name="Arakawa K."/>
        </authorList>
    </citation>
    <scope>NUCLEOTIDE SEQUENCE</scope>
</reference>
<protein>
    <submittedName>
        <fullName evidence="1">Uncharacterized protein</fullName>
    </submittedName>
</protein>
<dbReference type="AlphaFoldDB" id="A0A8X7C0R7"/>
<name>A0A8X7C0R7_9ARAC</name>
<dbReference type="EMBL" id="BMAV01007257">
    <property type="protein sequence ID" value="GFY49998.1"/>
    <property type="molecule type" value="Genomic_DNA"/>
</dbReference>
<dbReference type="Proteomes" id="UP000886998">
    <property type="component" value="Unassembled WGS sequence"/>
</dbReference>
<comment type="caution">
    <text evidence="1">The sequence shown here is derived from an EMBL/GenBank/DDBJ whole genome shotgun (WGS) entry which is preliminary data.</text>
</comment>
<keyword evidence="2" id="KW-1185">Reference proteome</keyword>